<gene>
    <name evidence="2" type="ORF">PVL29_012579</name>
</gene>
<name>A0AA39DN40_VITRO</name>
<keyword evidence="1" id="KW-0472">Membrane</keyword>
<proteinExistence type="predicted"/>
<accession>A0AA39DN40</accession>
<keyword evidence="3" id="KW-1185">Reference proteome</keyword>
<dbReference type="PANTHER" id="PTHR47488:SF7">
    <property type="entry name" value="HEAVY METAL TRANSPORT_DETOXIFICATION SUPERFAMILY PROTEIN"/>
    <property type="match status" value="1"/>
</dbReference>
<evidence type="ECO:0000313" key="2">
    <source>
        <dbReference type="EMBL" id="KAJ9689979.1"/>
    </source>
</evidence>
<feature type="transmembrane region" description="Helical" evidence="1">
    <location>
        <begin position="142"/>
        <end position="163"/>
    </location>
</feature>
<dbReference type="AlphaFoldDB" id="A0AA39DN40"/>
<dbReference type="EMBL" id="JARBHA010000010">
    <property type="protein sequence ID" value="KAJ9689979.1"/>
    <property type="molecule type" value="Genomic_DNA"/>
</dbReference>
<dbReference type="Proteomes" id="UP001168098">
    <property type="component" value="Unassembled WGS sequence"/>
</dbReference>
<dbReference type="PANTHER" id="PTHR47488">
    <property type="entry name" value="HEAVY METAL TRANSPORT/DETOXIFICATION SUPERFAMILY PROTEIN"/>
    <property type="match status" value="1"/>
</dbReference>
<sequence>MVLKVDLGCDRCYKKIKKLLCKFPEDQNDALQRWRYHLVYREKKSPPERLNGAETPTGPPQQPTPVLGYPLIYPIGVYFKPCYEGHGGRRPCYHGYGIPCQPPSYDGPYGNWPSGCRCNRRYGCRCEFLTEENPTCTTRKSYSMIIVLVWLSGFFNSFGFFSLPQQ</sequence>
<evidence type="ECO:0000313" key="3">
    <source>
        <dbReference type="Proteomes" id="UP001168098"/>
    </source>
</evidence>
<dbReference type="InterPro" id="IPR044169">
    <property type="entry name" value="PI21"/>
</dbReference>
<reference evidence="2 3" key="1">
    <citation type="journal article" date="2023" name="BMC Biotechnol.">
        <title>Vitis rotundifolia cv Carlos genome sequencing.</title>
        <authorList>
            <person name="Huff M."/>
            <person name="Hulse-Kemp A."/>
            <person name="Scheffler B."/>
            <person name="Youngblood R."/>
            <person name="Simpson S."/>
            <person name="Babiker E."/>
            <person name="Staton M."/>
        </authorList>
    </citation>
    <scope>NUCLEOTIDE SEQUENCE [LARGE SCALE GENOMIC DNA]</scope>
    <source>
        <tissue evidence="2">Leaf</tissue>
    </source>
</reference>
<evidence type="ECO:0000256" key="1">
    <source>
        <dbReference type="SAM" id="Phobius"/>
    </source>
</evidence>
<organism evidence="2 3">
    <name type="scientific">Vitis rotundifolia</name>
    <name type="common">Muscadine grape</name>
    <dbReference type="NCBI Taxonomy" id="103349"/>
    <lineage>
        <taxon>Eukaryota</taxon>
        <taxon>Viridiplantae</taxon>
        <taxon>Streptophyta</taxon>
        <taxon>Embryophyta</taxon>
        <taxon>Tracheophyta</taxon>
        <taxon>Spermatophyta</taxon>
        <taxon>Magnoliopsida</taxon>
        <taxon>eudicotyledons</taxon>
        <taxon>Gunneridae</taxon>
        <taxon>Pentapetalae</taxon>
        <taxon>rosids</taxon>
        <taxon>Vitales</taxon>
        <taxon>Vitaceae</taxon>
        <taxon>Viteae</taxon>
        <taxon>Vitis</taxon>
    </lineage>
</organism>
<dbReference type="GO" id="GO:1900150">
    <property type="term" value="P:regulation of defense response to fungus"/>
    <property type="evidence" value="ECO:0007669"/>
    <property type="project" value="InterPro"/>
</dbReference>
<keyword evidence="1" id="KW-0812">Transmembrane</keyword>
<comment type="caution">
    <text evidence="2">The sequence shown here is derived from an EMBL/GenBank/DDBJ whole genome shotgun (WGS) entry which is preliminary data.</text>
</comment>
<keyword evidence="1" id="KW-1133">Transmembrane helix</keyword>
<protein>
    <submittedName>
        <fullName evidence="2">Uncharacterized protein</fullName>
    </submittedName>
</protein>